<dbReference type="RefSeq" id="WP_097876928.1">
    <property type="nucleotide sequence ID" value="NZ_NUZE01000039.1"/>
</dbReference>
<dbReference type="EMBL" id="NUPM01000005">
    <property type="protein sequence ID" value="PGZ04912.1"/>
    <property type="molecule type" value="Genomic_DNA"/>
</dbReference>
<dbReference type="Proteomes" id="UP000220127">
    <property type="component" value="Unassembled WGS sequence"/>
</dbReference>
<dbReference type="AlphaFoldDB" id="A0A9X6U563"/>
<organism evidence="1 3">
    <name type="scientific">Bacillus thuringiensis</name>
    <dbReference type="NCBI Taxonomy" id="1428"/>
    <lineage>
        <taxon>Bacteria</taxon>
        <taxon>Bacillati</taxon>
        <taxon>Bacillota</taxon>
        <taxon>Bacilli</taxon>
        <taxon>Bacillales</taxon>
        <taxon>Bacillaceae</taxon>
        <taxon>Bacillus</taxon>
        <taxon>Bacillus cereus group</taxon>
    </lineage>
</organism>
<gene>
    <name evidence="2" type="ORF">COE48_04850</name>
    <name evidence="1" type="ORF">CON01_00390</name>
</gene>
<name>A0A9X6U563_BACTU</name>
<protein>
    <submittedName>
        <fullName evidence="1">Uncharacterized protein</fullName>
    </submittedName>
</protein>
<proteinExistence type="predicted"/>
<evidence type="ECO:0000313" key="2">
    <source>
        <dbReference type="EMBL" id="PGZ04912.1"/>
    </source>
</evidence>
<sequence length="61" mass="7813">MKQWLYDSYFGYELSQLRWFRKWYGGAWCKIIPKPFPYMHLWVREYYVNRDMEIVTDTENY</sequence>
<reference evidence="3 4" key="1">
    <citation type="submission" date="2017-09" db="EMBL/GenBank/DDBJ databases">
        <title>Large-scale bioinformatics analysis of Bacillus genomes uncovers conserved roles of natural products in bacterial physiology.</title>
        <authorList>
            <consortium name="Agbiome Team Llc"/>
            <person name="Bleich R.M."/>
            <person name="Grubbs K.J."/>
            <person name="Santa Maria K.C."/>
            <person name="Allen S.E."/>
            <person name="Farag S."/>
            <person name="Shank E.A."/>
            <person name="Bowers A."/>
        </authorList>
    </citation>
    <scope>NUCLEOTIDE SEQUENCE [LARGE SCALE GENOMIC DNA]</scope>
    <source>
        <strain evidence="2 4">AFS030179</strain>
        <strain evidence="1 3">AFS094940</strain>
    </source>
</reference>
<accession>A0A9X6U563</accession>
<comment type="caution">
    <text evidence="1">The sequence shown here is derived from an EMBL/GenBank/DDBJ whole genome shotgun (WGS) entry which is preliminary data.</text>
</comment>
<dbReference type="EMBL" id="NVMD01000002">
    <property type="protein sequence ID" value="PED16340.1"/>
    <property type="molecule type" value="Genomic_DNA"/>
</dbReference>
<dbReference type="Proteomes" id="UP000223445">
    <property type="component" value="Unassembled WGS sequence"/>
</dbReference>
<evidence type="ECO:0000313" key="4">
    <source>
        <dbReference type="Proteomes" id="UP000223445"/>
    </source>
</evidence>
<evidence type="ECO:0000313" key="3">
    <source>
        <dbReference type="Proteomes" id="UP000220127"/>
    </source>
</evidence>
<evidence type="ECO:0000313" key="1">
    <source>
        <dbReference type="EMBL" id="PED16340.1"/>
    </source>
</evidence>